<sequence>MATFLKSKSDLAWFKPCPGCAGERPATVWCEPCKAGFCVEDFDARHSVGAFRTHRANAAKICRELKLNCHDCGDAKALTSLIFCHTCDFFLCDACDQYCHSLQANGMVHDRQRYEIEAGGWVFHCTGCSPEQRAAQDPVLWCYDCGKAYCQEHCERRHDTGKFRKHTPQIEPISAQLKLPCNDCKDVFAADSLDYCHECKSMFCKICCRFRHNDLPSSEAHSISSYYKTGVVRTISEPQDFFSKVNYLACKLMCSSGIGGSSDKAQAADGGEGVRRLWEDGSPLEEALNSGSEQEVPPEEDTPPTAKPPPQSAELQIYLDRLREGIFVTRYSKLGDSKSVSLALVSEDRFFSYHPVQRTFSMKDPGDRRLAVERVVEVRAGTDPDPEYPEFGGTPVLRQGCKPLHANRALSLIAEFPRADTEEDEDEEEAGPQVVTWDFGFANAQDAAAALRCLREFVAHTQETSRWEAAQHVVAAEEGGEAREGQELEGVADAESEQTPSMRSAPSARSASLGIKQQSFEI</sequence>
<gene>
    <name evidence="2" type="ORF">HAKA00212_LOCUS6278</name>
</gene>
<evidence type="ECO:0000313" key="2">
    <source>
        <dbReference type="EMBL" id="CAE0627600.1"/>
    </source>
</evidence>
<protein>
    <recommendedName>
        <fullName evidence="3">B box-type domain-containing protein</fullName>
    </recommendedName>
</protein>
<feature type="compositionally biased region" description="Low complexity" evidence="1">
    <location>
        <begin position="500"/>
        <end position="512"/>
    </location>
</feature>
<reference evidence="2" key="1">
    <citation type="submission" date="2021-01" db="EMBL/GenBank/DDBJ databases">
        <authorList>
            <person name="Corre E."/>
            <person name="Pelletier E."/>
            <person name="Niang G."/>
            <person name="Scheremetjew M."/>
            <person name="Finn R."/>
            <person name="Kale V."/>
            <person name="Holt S."/>
            <person name="Cochrane G."/>
            <person name="Meng A."/>
            <person name="Brown T."/>
            <person name="Cohen L."/>
        </authorList>
    </citation>
    <scope>NUCLEOTIDE SEQUENCE</scope>
    <source>
        <strain evidence="2">CCMP3107</strain>
    </source>
</reference>
<dbReference type="EMBL" id="HBIU01013642">
    <property type="protein sequence ID" value="CAE0627600.1"/>
    <property type="molecule type" value="Transcribed_RNA"/>
</dbReference>
<evidence type="ECO:0008006" key="3">
    <source>
        <dbReference type="Google" id="ProtNLM"/>
    </source>
</evidence>
<accession>A0A6V1NC04</accession>
<dbReference type="AlphaFoldDB" id="A0A6V1NC04"/>
<feature type="region of interest" description="Disordered" evidence="1">
    <location>
        <begin position="476"/>
        <end position="522"/>
    </location>
</feature>
<evidence type="ECO:0000256" key="1">
    <source>
        <dbReference type="SAM" id="MobiDB-lite"/>
    </source>
</evidence>
<feature type="region of interest" description="Disordered" evidence="1">
    <location>
        <begin position="286"/>
        <end position="311"/>
    </location>
</feature>
<organism evidence="2">
    <name type="scientific">Heterosigma akashiwo</name>
    <name type="common">Chromophytic alga</name>
    <name type="synonym">Heterosigma carterae</name>
    <dbReference type="NCBI Taxonomy" id="2829"/>
    <lineage>
        <taxon>Eukaryota</taxon>
        <taxon>Sar</taxon>
        <taxon>Stramenopiles</taxon>
        <taxon>Ochrophyta</taxon>
        <taxon>Raphidophyceae</taxon>
        <taxon>Chattonellales</taxon>
        <taxon>Chattonellaceae</taxon>
        <taxon>Heterosigma</taxon>
    </lineage>
</organism>
<proteinExistence type="predicted"/>
<name>A0A6V1NC04_HETAK</name>